<dbReference type="SMART" id="SM00304">
    <property type="entry name" value="HAMP"/>
    <property type="match status" value="1"/>
</dbReference>
<dbReference type="Pfam" id="PF00672">
    <property type="entry name" value="HAMP"/>
    <property type="match status" value="1"/>
</dbReference>
<feature type="transmembrane region" description="Helical" evidence="9">
    <location>
        <begin position="16"/>
        <end position="36"/>
    </location>
</feature>
<evidence type="ECO:0000256" key="1">
    <source>
        <dbReference type="ARBA" id="ARBA00004651"/>
    </source>
</evidence>
<dbReference type="GO" id="GO:0005886">
    <property type="term" value="C:plasma membrane"/>
    <property type="evidence" value="ECO:0007669"/>
    <property type="project" value="UniProtKB-SubCell"/>
</dbReference>
<feature type="domain" description="HAMP" evidence="11">
    <location>
        <begin position="227"/>
        <end position="280"/>
    </location>
</feature>
<evidence type="ECO:0000256" key="9">
    <source>
        <dbReference type="SAM" id="Phobius"/>
    </source>
</evidence>
<evidence type="ECO:0000256" key="8">
    <source>
        <dbReference type="PROSITE-ProRule" id="PRU00284"/>
    </source>
</evidence>
<dbReference type="CDD" id="cd11386">
    <property type="entry name" value="MCP_signal"/>
    <property type="match status" value="1"/>
</dbReference>
<reference evidence="12 13" key="1">
    <citation type="submission" date="2016-10" db="EMBL/GenBank/DDBJ databases">
        <authorList>
            <person name="de Groot N.N."/>
        </authorList>
    </citation>
    <scope>NUCLEOTIDE SEQUENCE [LARGE SCALE GENOMIC DNA]</scope>
    <source>
        <strain evidence="12 13">DSM 23995</strain>
    </source>
</reference>
<name>A0A1I2BPC0_9BACI</name>
<dbReference type="PROSITE" id="PS50111">
    <property type="entry name" value="CHEMOTAXIS_TRANSDUC_2"/>
    <property type="match status" value="1"/>
</dbReference>
<evidence type="ECO:0000256" key="2">
    <source>
        <dbReference type="ARBA" id="ARBA00022475"/>
    </source>
</evidence>
<dbReference type="InterPro" id="IPR004090">
    <property type="entry name" value="Chemotax_Me-accpt_rcpt"/>
</dbReference>
<keyword evidence="6 8" id="KW-0807">Transducer</keyword>
<dbReference type="PROSITE" id="PS50885">
    <property type="entry name" value="HAMP"/>
    <property type="match status" value="1"/>
</dbReference>
<evidence type="ECO:0000256" key="4">
    <source>
        <dbReference type="ARBA" id="ARBA00022989"/>
    </source>
</evidence>
<protein>
    <submittedName>
        <fullName evidence="12">Methyl-accepting chemotaxis sensory transducer with Cache sensor</fullName>
    </submittedName>
</protein>
<dbReference type="PANTHER" id="PTHR32089:SF112">
    <property type="entry name" value="LYSOZYME-LIKE PROTEIN-RELATED"/>
    <property type="match status" value="1"/>
</dbReference>
<dbReference type="PRINTS" id="PR00260">
    <property type="entry name" value="CHEMTRNSDUCR"/>
</dbReference>
<comment type="similarity">
    <text evidence="7">Belongs to the methyl-accepting chemotaxis (MCP) protein family.</text>
</comment>
<dbReference type="Gene3D" id="6.10.340.10">
    <property type="match status" value="1"/>
</dbReference>
<dbReference type="CDD" id="cd06225">
    <property type="entry name" value="HAMP"/>
    <property type="match status" value="1"/>
</dbReference>
<keyword evidence="13" id="KW-1185">Reference proteome</keyword>
<dbReference type="PANTHER" id="PTHR32089">
    <property type="entry name" value="METHYL-ACCEPTING CHEMOTAXIS PROTEIN MCPB"/>
    <property type="match status" value="1"/>
</dbReference>
<dbReference type="STRING" id="930128.SAMN05192532_102419"/>
<sequence>MFVRNRMRNTSIKQKLILISVLLLIVPMVFLGIFSYTNSSKSLDELGETNLQNSVEMTLEMIDTLHQEVEAGRIPLEEAQEQVKVAILGEKNEDGTRPINENIDLGENGYLFIDNVEGISLAHPAIEGEDSWEDEDSSGQKFVQEMTRQGQNGGGFTYYEWPHPEDESQIVDKVAYSKMDPHWGWVVTASTYMFDFNEPAQDIGIMNIVVIGVALVIGILVIWVFSNRITRPIKQVSEQMDAMAEGDLTQEPLSIQSNDEVGQLAKAMNGMQSKLQTIIAKVAGASETVTGQSEELSQSANEVKTGSEQIAVTMQELASGAETQAGHANELSQNMQTYVAEMEAADQSSQHIESSSQEVLGMTREGSELMNESMSQMERIDGIVHDAVQKVRGLNDHTQEISKLISVIKDISEQTNLLALNAAIEAARAGEQGRGFAVVADEVRKLAEQVTASVSDITNIVTSIQQEASVVTDSLQGGYHEVEQGTVKIKDTGEKFEDIQAAVTDMTSHIEATSENLRTIAASTQEMNASIENIASISEQAAAGIEQTSASSQQTSTSMEEVTNNTEDLAKLAEDLHSVVRQFKY</sequence>
<dbReference type="SMART" id="SM00283">
    <property type="entry name" value="MA"/>
    <property type="match status" value="1"/>
</dbReference>
<comment type="subcellular location">
    <subcellularLocation>
        <location evidence="1">Cell membrane</location>
        <topology evidence="1">Multi-pass membrane protein</topology>
    </subcellularLocation>
</comment>
<dbReference type="OrthoDB" id="9810264at2"/>
<feature type="domain" description="Methyl-accepting transducer" evidence="10">
    <location>
        <begin position="299"/>
        <end position="535"/>
    </location>
</feature>
<dbReference type="InterPro" id="IPR004089">
    <property type="entry name" value="MCPsignal_dom"/>
</dbReference>
<dbReference type="CDD" id="cd18774">
    <property type="entry name" value="PDC2_HK_sensor"/>
    <property type="match status" value="1"/>
</dbReference>
<evidence type="ECO:0000256" key="6">
    <source>
        <dbReference type="ARBA" id="ARBA00023224"/>
    </source>
</evidence>
<gene>
    <name evidence="12" type="ORF">SAMN05192532_102419</name>
</gene>
<keyword evidence="3 9" id="KW-0812">Transmembrane</keyword>
<organism evidence="12 13">
    <name type="scientific">Alteribacillus iranensis</name>
    <dbReference type="NCBI Taxonomy" id="930128"/>
    <lineage>
        <taxon>Bacteria</taxon>
        <taxon>Bacillati</taxon>
        <taxon>Bacillota</taxon>
        <taxon>Bacilli</taxon>
        <taxon>Bacillales</taxon>
        <taxon>Bacillaceae</taxon>
        <taxon>Alteribacillus</taxon>
    </lineage>
</organism>
<evidence type="ECO:0000313" key="13">
    <source>
        <dbReference type="Proteomes" id="UP000199516"/>
    </source>
</evidence>
<dbReference type="GO" id="GO:0007165">
    <property type="term" value="P:signal transduction"/>
    <property type="evidence" value="ECO:0007669"/>
    <property type="project" value="UniProtKB-KW"/>
</dbReference>
<evidence type="ECO:0000259" key="11">
    <source>
        <dbReference type="PROSITE" id="PS50885"/>
    </source>
</evidence>
<feature type="transmembrane region" description="Helical" evidence="9">
    <location>
        <begin position="203"/>
        <end position="225"/>
    </location>
</feature>
<evidence type="ECO:0000256" key="7">
    <source>
        <dbReference type="ARBA" id="ARBA00029447"/>
    </source>
</evidence>
<evidence type="ECO:0000259" key="10">
    <source>
        <dbReference type="PROSITE" id="PS50111"/>
    </source>
</evidence>
<dbReference type="SUPFAM" id="SSF58104">
    <property type="entry name" value="Methyl-accepting chemotaxis protein (MCP) signaling domain"/>
    <property type="match status" value="1"/>
</dbReference>
<dbReference type="Proteomes" id="UP000199516">
    <property type="component" value="Unassembled WGS sequence"/>
</dbReference>
<dbReference type="Gene3D" id="1.10.287.950">
    <property type="entry name" value="Methyl-accepting chemotaxis protein"/>
    <property type="match status" value="1"/>
</dbReference>
<evidence type="ECO:0000313" key="12">
    <source>
        <dbReference type="EMBL" id="SFE57698.1"/>
    </source>
</evidence>
<keyword evidence="5 9" id="KW-0472">Membrane</keyword>
<evidence type="ECO:0000256" key="5">
    <source>
        <dbReference type="ARBA" id="ARBA00023136"/>
    </source>
</evidence>
<dbReference type="GO" id="GO:0004888">
    <property type="term" value="F:transmembrane signaling receptor activity"/>
    <property type="evidence" value="ECO:0007669"/>
    <property type="project" value="InterPro"/>
</dbReference>
<keyword evidence="4 9" id="KW-1133">Transmembrane helix</keyword>
<accession>A0A1I2BPC0</accession>
<dbReference type="Gene3D" id="3.30.450.20">
    <property type="entry name" value="PAS domain"/>
    <property type="match status" value="1"/>
</dbReference>
<dbReference type="Pfam" id="PF00015">
    <property type="entry name" value="MCPsignal"/>
    <property type="match status" value="1"/>
</dbReference>
<proteinExistence type="inferred from homology"/>
<dbReference type="Pfam" id="PF17200">
    <property type="entry name" value="sCache_2"/>
    <property type="match status" value="1"/>
</dbReference>
<dbReference type="SMART" id="SM01049">
    <property type="entry name" value="Cache_2"/>
    <property type="match status" value="1"/>
</dbReference>
<dbReference type="EMBL" id="FONT01000002">
    <property type="protein sequence ID" value="SFE57698.1"/>
    <property type="molecule type" value="Genomic_DNA"/>
</dbReference>
<evidence type="ECO:0000256" key="3">
    <source>
        <dbReference type="ARBA" id="ARBA00022692"/>
    </source>
</evidence>
<dbReference type="InterPro" id="IPR033480">
    <property type="entry name" value="sCache_2"/>
</dbReference>
<dbReference type="GO" id="GO:0006935">
    <property type="term" value="P:chemotaxis"/>
    <property type="evidence" value="ECO:0007669"/>
    <property type="project" value="InterPro"/>
</dbReference>
<dbReference type="AlphaFoldDB" id="A0A1I2BPC0"/>
<keyword evidence="2" id="KW-1003">Cell membrane</keyword>
<dbReference type="InterPro" id="IPR003660">
    <property type="entry name" value="HAMP_dom"/>
</dbReference>